<dbReference type="EMBL" id="QHKM01000001">
    <property type="protein sequence ID" value="RAK69575.1"/>
    <property type="molecule type" value="Genomic_DNA"/>
</dbReference>
<dbReference type="Pfam" id="PF00793">
    <property type="entry name" value="DAHP_synth_1"/>
    <property type="match status" value="1"/>
</dbReference>
<evidence type="ECO:0000313" key="4">
    <source>
        <dbReference type="Proteomes" id="UP000248553"/>
    </source>
</evidence>
<dbReference type="InterPro" id="IPR052899">
    <property type="entry name" value="Class-I_DAHP_synthase"/>
</dbReference>
<dbReference type="OrthoDB" id="9780456at2"/>
<protein>
    <submittedName>
        <fullName evidence="3">3-deoxy-7-phosphoheptulonate synthase</fullName>
        <ecNumber evidence="3">2.5.1.54</ecNumber>
    </submittedName>
</protein>
<dbReference type="Proteomes" id="UP000248553">
    <property type="component" value="Unassembled WGS sequence"/>
</dbReference>
<dbReference type="Gene3D" id="3.30.70.1140">
    <property type="entry name" value="Phospho-2-dehydro-3-deoxyheptonate aldolase, domain 1"/>
    <property type="match status" value="1"/>
</dbReference>
<dbReference type="NCBIfam" id="NF006421">
    <property type="entry name" value="PRK08673.1"/>
    <property type="match status" value="1"/>
</dbReference>
<sequence>MIIHLAPDLSAADQDTLVAQLRELRFKVTPVRTQRAAYLVALGPQDVDIRRIGALPGVRDVHRVSDDYKLVSRKWRVHPTVLDLGDGIRLGEGSLSIVAGPCSIENEAQMEAVMQHLVQSGVRLMRGGVFKPRSSPYSFRGLGLEGLRDFYRLARQHGLRIVTEVMQVSQVEEMLDYVDVFQVGARNTQNFNLLDALGQVDKPVLLKRGVSGTIEELLHSAEYIFSGGNEDIILCERGIRTFETASRNTLDLNAVPILKEKTHLPVFVDPSHGIGIREHVAPLALAGVMAGADGILYETAPVPERAASDGQQTLNFDESARLVEALRRTYALRQELQELELV</sequence>
<dbReference type="NCBIfam" id="TIGR01361">
    <property type="entry name" value="DAHP_synth_Bsub"/>
    <property type="match status" value="1"/>
</dbReference>
<name>A0A328BSA0_9BACT</name>
<dbReference type="PANTHER" id="PTHR43018">
    <property type="entry name" value="PHOSPHO-2-DEHYDRO-3-DEOXYHEPTONATE ALDOLASE"/>
    <property type="match status" value="1"/>
</dbReference>
<dbReference type="InterPro" id="IPR013785">
    <property type="entry name" value="Aldolase_TIM"/>
</dbReference>
<dbReference type="EC" id="2.5.1.54" evidence="3"/>
<dbReference type="GO" id="GO:0009073">
    <property type="term" value="P:aromatic amino acid family biosynthetic process"/>
    <property type="evidence" value="ECO:0007669"/>
    <property type="project" value="InterPro"/>
</dbReference>
<feature type="domain" description="DAHP synthetase I/KDSA" evidence="2">
    <location>
        <begin position="84"/>
        <end position="327"/>
    </location>
</feature>
<dbReference type="Gene3D" id="3.20.20.70">
    <property type="entry name" value="Aldolase class I"/>
    <property type="match status" value="1"/>
</dbReference>
<dbReference type="RefSeq" id="WP_111476311.1">
    <property type="nucleotide sequence ID" value="NZ_QHKM01000001.1"/>
</dbReference>
<gene>
    <name evidence="3" type="primary">aroF</name>
    <name evidence="3" type="ORF">DLM85_01565</name>
</gene>
<evidence type="ECO:0000256" key="1">
    <source>
        <dbReference type="ARBA" id="ARBA00022679"/>
    </source>
</evidence>
<organism evidence="3 4">
    <name type="scientific">Hymenobacter edaphi</name>
    <dbReference type="NCBI Taxonomy" id="2211146"/>
    <lineage>
        <taxon>Bacteria</taxon>
        <taxon>Pseudomonadati</taxon>
        <taxon>Bacteroidota</taxon>
        <taxon>Cytophagia</taxon>
        <taxon>Cytophagales</taxon>
        <taxon>Hymenobacteraceae</taxon>
        <taxon>Hymenobacter</taxon>
    </lineage>
</organism>
<reference evidence="4" key="1">
    <citation type="submission" date="2018-05" db="EMBL/GenBank/DDBJ databases">
        <authorList>
            <person name="Nie L."/>
        </authorList>
    </citation>
    <scope>NUCLEOTIDE SEQUENCE [LARGE SCALE GENOMIC DNA]</scope>
    <source>
        <strain evidence="4">NL</strain>
    </source>
</reference>
<accession>A0A328BSA0</accession>
<keyword evidence="1 3" id="KW-0808">Transferase</keyword>
<dbReference type="InterPro" id="IPR006268">
    <property type="entry name" value="DAHP_syn_2"/>
</dbReference>
<dbReference type="NCBIfam" id="NF009239">
    <property type="entry name" value="PRK12595.1"/>
    <property type="match status" value="1"/>
</dbReference>
<dbReference type="AlphaFoldDB" id="A0A328BSA0"/>
<dbReference type="GO" id="GO:0016832">
    <property type="term" value="F:aldehyde-lyase activity"/>
    <property type="evidence" value="ECO:0007669"/>
    <property type="project" value="InterPro"/>
</dbReference>
<dbReference type="InterPro" id="IPR006218">
    <property type="entry name" value="DAHP1/KDSA"/>
</dbReference>
<dbReference type="PANTHER" id="PTHR43018:SF2">
    <property type="entry name" value="PHOSPHO-2-DEHYDRO-3-DEOXYHEPTONATE ALDOLASE"/>
    <property type="match status" value="1"/>
</dbReference>
<proteinExistence type="predicted"/>
<evidence type="ECO:0000313" key="3">
    <source>
        <dbReference type="EMBL" id="RAK69575.1"/>
    </source>
</evidence>
<comment type="caution">
    <text evidence="3">The sequence shown here is derived from an EMBL/GenBank/DDBJ whole genome shotgun (WGS) entry which is preliminary data.</text>
</comment>
<keyword evidence="4" id="KW-1185">Reference proteome</keyword>
<dbReference type="GO" id="GO:0003849">
    <property type="term" value="F:3-deoxy-7-phosphoheptulonate synthase activity"/>
    <property type="evidence" value="ECO:0007669"/>
    <property type="project" value="UniProtKB-EC"/>
</dbReference>
<dbReference type="SUPFAM" id="SSF51569">
    <property type="entry name" value="Aldolase"/>
    <property type="match status" value="1"/>
</dbReference>
<evidence type="ECO:0000259" key="2">
    <source>
        <dbReference type="Pfam" id="PF00793"/>
    </source>
</evidence>